<dbReference type="RefSeq" id="WP_256399782.1">
    <property type="nucleotide sequence ID" value="NZ_JANHJR010000002.1"/>
</dbReference>
<dbReference type="AlphaFoldDB" id="A0ABD6DDU9"/>
<evidence type="ECO:0000313" key="2">
    <source>
        <dbReference type="Proteomes" id="UP001597034"/>
    </source>
</evidence>
<organism evidence="1 2">
    <name type="scientific">Haloarchaeobius litoreus</name>
    <dbReference type="NCBI Taxonomy" id="755306"/>
    <lineage>
        <taxon>Archaea</taxon>
        <taxon>Methanobacteriati</taxon>
        <taxon>Methanobacteriota</taxon>
        <taxon>Stenosarchaea group</taxon>
        <taxon>Halobacteria</taxon>
        <taxon>Halobacteriales</taxon>
        <taxon>Halorubellaceae</taxon>
        <taxon>Haloarchaeobius</taxon>
    </lineage>
</organism>
<reference evidence="1 2" key="1">
    <citation type="journal article" date="2019" name="Int. J. Syst. Evol. Microbiol.">
        <title>The Global Catalogue of Microorganisms (GCM) 10K type strain sequencing project: providing services to taxonomists for standard genome sequencing and annotation.</title>
        <authorList>
            <consortium name="The Broad Institute Genomics Platform"/>
            <consortium name="The Broad Institute Genome Sequencing Center for Infectious Disease"/>
            <person name="Wu L."/>
            <person name="Ma J."/>
        </authorList>
    </citation>
    <scope>NUCLEOTIDE SEQUENCE [LARGE SCALE GENOMIC DNA]</scope>
    <source>
        <strain evidence="1 2">CGMCC 1.10390</strain>
    </source>
</reference>
<dbReference type="PROSITE" id="PS51257">
    <property type="entry name" value="PROKAR_LIPOPROTEIN"/>
    <property type="match status" value="1"/>
</dbReference>
<comment type="caution">
    <text evidence="1">The sequence shown here is derived from an EMBL/GenBank/DDBJ whole genome shotgun (WGS) entry which is preliminary data.</text>
</comment>
<proteinExistence type="predicted"/>
<gene>
    <name evidence="1" type="ORF">ACFSBL_02360</name>
</gene>
<keyword evidence="2" id="KW-1185">Reference proteome</keyword>
<name>A0ABD6DDU9_9EURY</name>
<protein>
    <submittedName>
        <fullName evidence="1">Uncharacterized protein</fullName>
    </submittedName>
</protein>
<sequence>MARNRRLGFGLVVAGVLLGLSSVFFIGCTAAGCIGPDQGVREFVVHLDTLAIGWKDNCNDCGVSLLPAMAGLVNVVVGLGALADFER</sequence>
<dbReference type="Proteomes" id="UP001597034">
    <property type="component" value="Unassembled WGS sequence"/>
</dbReference>
<evidence type="ECO:0000313" key="1">
    <source>
        <dbReference type="EMBL" id="MFD1644514.1"/>
    </source>
</evidence>
<accession>A0ABD6DDU9</accession>
<dbReference type="EMBL" id="JBHUDO010000001">
    <property type="protein sequence ID" value="MFD1644514.1"/>
    <property type="molecule type" value="Genomic_DNA"/>
</dbReference>